<evidence type="ECO:0000313" key="3">
    <source>
        <dbReference type="EMBL" id="MCT7376713.1"/>
    </source>
</evidence>
<feature type="domain" description="DUF112" evidence="2">
    <location>
        <begin position="20"/>
        <end position="439"/>
    </location>
</feature>
<dbReference type="Pfam" id="PF01970">
    <property type="entry name" value="TctA"/>
    <property type="match status" value="1"/>
</dbReference>
<keyword evidence="1" id="KW-0812">Transmembrane</keyword>
<dbReference type="PANTHER" id="PTHR35342:SF5">
    <property type="entry name" value="TRICARBOXYLIC TRANSPORT PROTEIN"/>
    <property type="match status" value="1"/>
</dbReference>
<accession>A0ABT2LTL6</accession>
<organism evidence="3 4">
    <name type="scientific">Chelativorans salis</name>
    <dbReference type="NCBI Taxonomy" id="2978478"/>
    <lineage>
        <taxon>Bacteria</taxon>
        <taxon>Pseudomonadati</taxon>
        <taxon>Pseudomonadota</taxon>
        <taxon>Alphaproteobacteria</taxon>
        <taxon>Hyphomicrobiales</taxon>
        <taxon>Phyllobacteriaceae</taxon>
        <taxon>Chelativorans</taxon>
    </lineage>
</organism>
<dbReference type="RefSeq" id="WP_260904868.1">
    <property type="nucleotide sequence ID" value="NZ_JAOCZP010000005.1"/>
</dbReference>
<name>A0ABT2LTL6_9HYPH</name>
<dbReference type="EMBL" id="JAOCZP010000005">
    <property type="protein sequence ID" value="MCT7376713.1"/>
    <property type="molecule type" value="Genomic_DNA"/>
</dbReference>
<feature type="transmembrane region" description="Helical" evidence="1">
    <location>
        <begin position="259"/>
        <end position="282"/>
    </location>
</feature>
<evidence type="ECO:0000259" key="2">
    <source>
        <dbReference type="Pfam" id="PF01970"/>
    </source>
</evidence>
<feature type="transmembrane region" description="Helical" evidence="1">
    <location>
        <begin position="471"/>
        <end position="490"/>
    </location>
</feature>
<reference evidence="3 4" key="1">
    <citation type="submission" date="2022-09" db="EMBL/GenBank/DDBJ databases">
        <title>Chelativorans salina sp. nov., a novel slightly halophilic bacterium isolated from a saline lake sediment enrichment.</title>
        <authorList>
            <person name="Gao L."/>
            <person name="Fang B.-Z."/>
            <person name="Li W.-J."/>
        </authorList>
    </citation>
    <scope>NUCLEOTIDE SEQUENCE [LARGE SCALE GENOMIC DNA]</scope>
    <source>
        <strain evidence="3 4">EGI FJ00035</strain>
    </source>
</reference>
<dbReference type="InterPro" id="IPR002823">
    <property type="entry name" value="DUF112_TM"/>
</dbReference>
<dbReference type="Proteomes" id="UP001320831">
    <property type="component" value="Unassembled WGS sequence"/>
</dbReference>
<gene>
    <name evidence="3" type="ORF">N5A92_16905</name>
</gene>
<evidence type="ECO:0000313" key="4">
    <source>
        <dbReference type="Proteomes" id="UP001320831"/>
    </source>
</evidence>
<keyword evidence="4" id="KW-1185">Reference proteome</keyword>
<comment type="caution">
    <text evidence="3">The sequence shown here is derived from an EMBL/GenBank/DDBJ whole genome shotgun (WGS) entry which is preliminary data.</text>
</comment>
<feature type="transmembrane region" description="Helical" evidence="1">
    <location>
        <begin position="355"/>
        <end position="382"/>
    </location>
</feature>
<keyword evidence="1" id="KW-0472">Membrane</keyword>
<feature type="transmembrane region" description="Helical" evidence="1">
    <location>
        <begin position="144"/>
        <end position="162"/>
    </location>
</feature>
<sequence>MDILSNITLGLGVAFQPENLLFCTLGVVIGTLIGVIPGIGPVGAMGLLLPATMYVSPEASIIMLAGIYYGAQYGGTITSVLVRIPGEATSIVTCIDGHEMARKGRAGAALGIAAWGSFIAGTVSVLILMLVAQPLASMALRFGPPEYFAIICIGLVLVTHLSQGSTLKALMMAFVGFILGGVGLDLVTALPRFTLGINELSDGIGIVPVVMGLFGVTEVLENLEGQETKVHPTETRVKNLWPTMADWARAKWPIVRGTLIGFFIGILPGGGGVLATFTSYAVERRISKHPEEFGKGAIEGVAGPETANNAAASGGLVPLLSLGLPTGPIMAMLFAALVIQGVQPGPMFISNHPQIFWGLVVSMYVGNVLLLVLNLPLIGVWVQILKTPGWMLYQLIFLFCLIGAYSVNNSTFDVLVMLVFGGIGYLMRKFRYDAGPLVLAFVLGPILEQNLRQSLLISRGDFSIFVTRPISGAILLLVLLILISNVLPYLRARRRARGQIRGAE</sequence>
<feature type="transmembrane region" description="Helical" evidence="1">
    <location>
        <begin position="319"/>
        <end position="343"/>
    </location>
</feature>
<feature type="transmembrane region" description="Helical" evidence="1">
    <location>
        <begin position="108"/>
        <end position="132"/>
    </location>
</feature>
<feature type="transmembrane region" description="Helical" evidence="1">
    <location>
        <begin position="20"/>
        <end position="39"/>
    </location>
</feature>
<feature type="transmembrane region" description="Helical" evidence="1">
    <location>
        <begin position="169"/>
        <end position="190"/>
    </location>
</feature>
<evidence type="ECO:0000256" key="1">
    <source>
        <dbReference type="SAM" id="Phobius"/>
    </source>
</evidence>
<dbReference type="PANTHER" id="PTHR35342">
    <property type="entry name" value="TRICARBOXYLIC TRANSPORT PROTEIN"/>
    <property type="match status" value="1"/>
</dbReference>
<keyword evidence="1" id="KW-1133">Transmembrane helix</keyword>
<protein>
    <submittedName>
        <fullName evidence="3">Tripartite tricarboxylate transporter permease</fullName>
    </submittedName>
</protein>
<proteinExistence type="predicted"/>